<evidence type="ECO:0000313" key="4">
    <source>
        <dbReference type="Proteomes" id="UP001500689"/>
    </source>
</evidence>
<sequence length="118" mass="12818">MKFMVLVKASVESEAGAAPKPELVEQMDRFNEQLAASGHLVETAGLTRSAEGARLRWFDGLAEPEVVDGPFAETKELVAGVWILRGESVAEIVGLMKQAPNPDRQAGTIEIRPMVESR</sequence>
<dbReference type="InterPro" id="IPR011008">
    <property type="entry name" value="Dimeric_a/b-barrel"/>
</dbReference>
<comment type="caution">
    <text evidence="3">The sequence shown here is derived from an EMBL/GenBank/DDBJ whole genome shotgun (WGS) entry which is preliminary data.</text>
</comment>
<dbReference type="Pfam" id="PF03795">
    <property type="entry name" value="YCII"/>
    <property type="match status" value="1"/>
</dbReference>
<dbReference type="PANTHER" id="PTHR35174">
    <property type="entry name" value="BLL7171 PROTEIN-RELATED"/>
    <property type="match status" value="1"/>
</dbReference>
<evidence type="ECO:0000259" key="2">
    <source>
        <dbReference type="Pfam" id="PF03795"/>
    </source>
</evidence>
<accession>A0ABP6WV00</accession>
<dbReference type="SUPFAM" id="SSF54909">
    <property type="entry name" value="Dimeric alpha+beta barrel"/>
    <property type="match status" value="1"/>
</dbReference>
<organism evidence="3 4">
    <name type="scientific">Amycolatopsis ultiminotia</name>
    <dbReference type="NCBI Taxonomy" id="543629"/>
    <lineage>
        <taxon>Bacteria</taxon>
        <taxon>Bacillati</taxon>
        <taxon>Actinomycetota</taxon>
        <taxon>Actinomycetes</taxon>
        <taxon>Pseudonocardiales</taxon>
        <taxon>Pseudonocardiaceae</taxon>
        <taxon>Amycolatopsis</taxon>
    </lineage>
</organism>
<dbReference type="InterPro" id="IPR005545">
    <property type="entry name" value="YCII"/>
</dbReference>
<proteinExistence type="inferred from homology"/>
<keyword evidence="4" id="KW-1185">Reference proteome</keyword>
<dbReference type="EMBL" id="BAAAZN010000009">
    <property type="protein sequence ID" value="GAA3556112.1"/>
    <property type="molecule type" value="Genomic_DNA"/>
</dbReference>
<dbReference type="Gene3D" id="3.30.70.1060">
    <property type="entry name" value="Dimeric alpha+beta barrel"/>
    <property type="match status" value="1"/>
</dbReference>
<name>A0ABP6WV00_9PSEU</name>
<comment type="similarity">
    <text evidence="1">Belongs to the YciI family.</text>
</comment>
<protein>
    <submittedName>
        <fullName evidence="3">YciI family protein</fullName>
    </submittedName>
</protein>
<evidence type="ECO:0000313" key="3">
    <source>
        <dbReference type="EMBL" id="GAA3556112.1"/>
    </source>
</evidence>
<dbReference type="Proteomes" id="UP001500689">
    <property type="component" value="Unassembled WGS sequence"/>
</dbReference>
<gene>
    <name evidence="3" type="ORF">GCM10022222_44630</name>
</gene>
<feature type="domain" description="YCII-related" evidence="2">
    <location>
        <begin position="1"/>
        <end position="116"/>
    </location>
</feature>
<dbReference type="RefSeq" id="WP_344862796.1">
    <property type="nucleotide sequence ID" value="NZ_BAAAZN010000009.1"/>
</dbReference>
<evidence type="ECO:0000256" key="1">
    <source>
        <dbReference type="ARBA" id="ARBA00007689"/>
    </source>
</evidence>
<reference evidence="4" key="1">
    <citation type="journal article" date="2019" name="Int. J. Syst. Evol. Microbiol.">
        <title>The Global Catalogue of Microorganisms (GCM) 10K type strain sequencing project: providing services to taxonomists for standard genome sequencing and annotation.</title>
        <authorList>
            <consortium name="The Broad Institute Genomics Platform"/>
            <consortium name="The Broad Institute Genome Sequencing Center for Infectious Disease"/>
            <person name="Wu L."/>
            <person name="Ma J."/>
        </authorList>
    </citation>
    <scope>NUCLEOTIDE SEQUENCE [LARGE SCALE GENOMIC DNA]</scope>
    <source>
        <strain evidence="4">JCM 16898</strain>
    </source>
</reference>